<dbReference type="InterPro" id="IPR035398">
    <property type="entry name" value="Bac_rhamnosid_C"/>
</dbReference>
<dbReference type="AlphaFoldDB" id="A0A1M4UAY4"/>
<dbReference type="Gene3D" id="2.60.420.10">
    <property type="entry name" value="Maltose phosphorylase, domain 3"/>
    <property type="match status" value="1"/>
</dbReference>
<dbReference type="Pfam" id="PF25788">
    <property type="entry name" value="Ig_Rha78A_N"/>
    <property type="match status" value="1"/>
</dbReference>
<proteinExistence type="predicted"/>
<dbReference type="PANTHER" id="PTHR33307">
    <property type="entry name" value="ALPHA-RHAMNOSIDASE (EUROFUNG)"/>
    <property type="match status" value="1"/>
</dbReference>
<dbReference type="InterPro" id="IPR013737">
    <property type="entry name" value="Bac_rhamnosid_N"/>
</dbReference>
<reference evidence="5 6" key="1">
    <citation type="submission" date="2016-11" db="EMBL/GenBank/DDBJ databases">
        <authorList>
            <person name="Jaros S."/>
            <person name="Januszkiewicz K."/>
            <person name="Wedrychowicz H."/>
        </authorList>
    </citation>
    <scope>NUCLEOTIDE SEQUENCE [LARGE SCALE GENOMIC DNA]</scope>
    <source>
        <strain evidence="5 6">DSM 26910</strain>
    </source>
</reference>
<dbReference type="InterPro" id="IPR008928">
    <property type="entry name" value="6-hairpin_glycosidase_sf"/>
</dbReference>
<dbReference type="Proteomes" id="UP000184164">
    <property type="component" value="Unassembled WGS sequence"/>
</dbReference>
<keyword evidence="3" id="KW-0378">Hydrolase</keyword>
<dbReference type="InterPro" id="IPR008902">
    <property type="entry name" value="Rhamnosid_concanavalin"/>
</dbReference>
<evidence type="ECO:0000256" key="3">
    <source>
        <dbReference type="ARBA" id="ARBA00022801"/>
    </source>
</evidence>
<dbReference type="Gene3D" id="2.60.120.260">
    <property type="entry name" value="Galactose-binding domain-like"/>
    <property type="match status" value="2"/>
</dbReference>
<dbReference type="GO" id="GO:0005975">
    <property type="term" value="P:carbohydrate metabolic process"/>
    <property type="evidence" value="ECO:0007669"/>
    <property type="project" value="InterPro"/>
</dbReference>
<dbReference type="EC" id="3.2.1.40" evidence="2"/>
<protein>
    <recommendedName>
        <fullName evidence="2">alpha-L-rhamnosidase</fullName>
        <ecNumber evidence="2">3.2.1.40</ecNumber>
    </recommendedName>
</protein>
<evidence type="ECO:0000313" key="6">
    <source>
        <dbReference type="Proteomes" id="UP000184164"/>
    </source>
</evidence>
<dbReference type="Gene3D" id="2.60.40.10">
    <property type="entry name" value="Immunoglobulins"/>
    <property type="match status" value="1"/>
</dbReference>
<dbReference type="InterPro" id="IPR059177">
    <property type="entry name" value="GH29D-like_dom"/>
</dbReference>
<dbReference type="Pfam" id="PF05592">
    <property type="entry name" value="Bac_rhamnosid"/>
    <property type="match status" value="1"/>
</dbReference>
<dbReference type="Gene3D" id="1.50.10.10">
    <property type="match status" value="1"/>
</dbReference>
<comment type="catalytic activity">
    <reaction evidence="1">
        <text>Hydrolysis of terminal non-reducing alpha-L-rhamnose residues in alpha-L-rhamnosides.</text>
        <dbReference type="EC" id="3.2.1.40"/>
    </reaction>
</comment>
<dbReference type="OrthoDB" id="9766741at2"/>
<keyword evidence="6" id="KW-1185">Reference proteome</keyword>
<dbReference type="SUPFAM" id="SSF56988">
    <property type="entry name" value="Anthrax protective antigen"/>
    <property type="match status" value="1"/>
</dbReference>
<name>A0A1M4UAY4_9BACT</name>
<dbReference type="PANTHER" id="PTHR33307:SF11">
    <property type="entry name" value="ALPHA-L-RHAMNOSIDASE"/>
    <property type="match status" value="1"/>
</dbReference>
<dbReference type="STRING" id="1484053.SAMN05444274_101627"/>
<dbReference type="PROSITE" id="PS51820">
    <property type="entry name" value="PA14"/>
    <property type="match status" value="1"/>
</dbReference>
<dbReference type="InterPro" id="IPR035396">
    <property type="entry name" value="Bac_rhamnosid6H"/>
</dbReference>
<evidence type="ECO:0000256" key="2">
    <source>
        <dbReference type="ARBA" id="ARBA00012652"/>
    </source>
</evidence>
<organism evidence="5 6">
    <name type="scientific">Mariniphaga anaerophila</name>
    <dbReference type="NCBI Taxonomy" id="1484053"/>
    <lineage>
        <taxon>Bacteria</taxon>
        <taxon>Pseudomonadati</taxon>
        <taxon>Bacteroidota</taxon>
        <taxon>Bacteroidia</taxon>
        <taxon>Marinilabiliales</taxon>
        <taxon>Prolixibacteraceae</taxon>
        <taxon>Mariniphaga</taxon>
    </lineage>
</organism>
<dbReference type="InterPro" id="IPR013783">
    <property type="entry name" value="Ig-like_fold"/>
</dbReference>
<dbReference type="Pfam" id="PF07691">
    <property type="entry name" value="PA14"/>
    <property type="match status" value="1"/>
</dbReference>
<dbReference type="EMBL" id="FQUM01000001">
    <property type="protein sequence ID" value="SHE53844.1"/>
    <property type="molecule type" value="Genomic_DNA"/>
</dbReference>
<evidence type="ECO:0000313" key="5">
    <source>
        <dbReference type="EMBL" id="SHE53844.1"/>
    </source>
</evidence>
<dbReference type="InterPro" id="IPR012341">
    <property type="entry name" value="6hp_glycosidase-like_sf"/>
</dbReference>
<gene>
    <name evidence="5" type="ORF">SAMN05444274_101627</name>
</gene>
<dbReference type="SUPFAM" id="SSF48208">
    <property type="entry name" value="Six-hairpin glycosidases"/>
    <property type="match status" value="1"/>
</dbReference>
<evidence type="ECO:0000256" key="1">
    <source>
        <dbReference type="ARBA" id="ARBA00001445"/>
    </source>
</evidence>
<dbReference type="Pfam" id="PF17389">
    <property type="entry name" value="Bac_rhamnosid6H"/>
    <property type="match status" value="1"/>
</dbReference>
<evidence type="ECO:0000259" key="4">
    <source>
        <dbReference type="PROSITE" id="PS51820"/>
    </source>
</evidence>
<feature type="domain" description="PA14" evidence="4">
    <location>
        <begin position="1056"/>
        <end position="1193"/>
    </location>
</feature>
<dbReference type="InterPro" id="IPR037524">
    <property type="entry name" value="PA14/GLEYA"/>
</dbReference>
<sequence>MIIFSFHHSRICYLIQAIVFNQDWQDHRYSLKKDERITFQNINFNMKILNLLIGCIILFAVNTQSGKQGITPKFLRCELRVNPFGIDNQNPRLSWYSESEQREQVQTAYQIIVSSSLSNLEADKADLWNSGKVMSENSSNIPYEGITLTSGAQAFWKIKLWDRDGKESGWSEPASWTMGITSKEDWKAQWIKYPSTKNGFGKTGLPIFRKSFPLNKPVKRALIHVTGLGQYELFVNGTKTGDHFLDPAWSTYEKKVYYNTFDVTSTLEQGENVLGMMLGKGFYNTHGDRRIHGVDVNAPLKLILQAEIEYSDGSSETIISDESWKVTDGPITHCAILGGSDYDARKLPEGWAKKAYRDSGWLNAAQTKGPGGKLRASMSPPIKVMEVFEQVKIDEPEPGVFVYDFGQNASSIPKLRISGKSGKVVKLKPAEQRFGNSPQTNDGDGRVNQAGVGSPNYWEYTLKGGETEEWMPQFTYTGFHYMEVSGAVPQGYPNPKGLPVVESLVSCHVRSNVETVGTFSCSDPSINAIEKIIDWSVKSNMGHVLTDCPHREKLGWLEQTYLMEPAIGFKYDILSFYNKVTDDINDARDENGAIYTVAPNFANWKEVGFGYTPEWGAAGVIVPWQVYMRYGDDGILKDNYNMMRSFVDYMHETSNDLIPIAGLGDWCDYGHGHKGWYSRYTPFELSAMATFYICTDIVSKTARVIKNQDDKAKYEKLAEKIKLKFNETYFNGTDCYTNYGSPQTANSMALVSGMVPEGKEQNVLEIIIKDIKERGNQQTAGDVGFTYLVQALSGMGRHDVLNDIIKRKDLGSYGFFVERGWTSLPENWDAHQRVSMNHLMLGHIQQWLYNDLAGIRPEPGTTGYKKIILNPKLVEGLNSAKGTYKSMYGTIVSDWKINGDKFSWNFSVPVNTTARVYIPAASKRAITESGVRATKAAGMKFVRMTTEGALFEVGSGDYHIEATACKDHVIKSQIIPVTKITPLNTNVECNSKVSIESPNEGAKIYYTLDGTEPDENLTPYTGPFQVEESCVVKARSYVEGEKPGYLASSKLNVYKSETNHFNYEYYHGNWKLLPDFDALTPVKIGKITVPDIEKIASREHNFAIRFKGLLDITQFGEYTFFLKVDDGGKLYLDGKLLVNNDGLHGSVEKHGKIKLEPGKHSIIIEYMQAGAGKEFELRWEGPGFGKELIDLSRIYPDIK</sequence>
<dbReference type="Gene3D" id="3.90.182.10">
    <property type="entry name" value="Toxin - Anthrax Protective Antigen,domain 1"/>
    <property type="match status" value="1"/>
</dbReference>
<dbReference type="InterPro" id="IPR016007">
    <property type="entry name" value="Alpha_rhamnosid"/>
</dbReference>
<dbReference type="Pfam" id="PF08531">
    <property type="entry name" value="Bac_rhamnosid_N"/>
    <property type="match status" value="1"/>
</dbReference>
<dbReference type="GO" id="GO:0030596">
    <property type="term" value="F:alpha-L-rhamnosidase activity"/>
    <property type="evidence" value="ECO:0007669"/>
    <property type="project" value="UniProtKB-EC"/>
</dbReference>
<accession>A0A1M4UAY4</accession>
<dbReference type="InterPro" id="IPR011658">
    <property type="entry name" value="PA14_dom"/>
</dbReference>
<dbReference type="SMART" id="SM00758">
    <property type="entry name" value="PA14"/>
    <property type="match status" value="1"/>
</dbReference>
<dbReference type="Pfam" id="PF13290">
    <property type="entry name" value="CHB_HEX_C_1"/>
    <property type="match status" value="1"/>
</dbReference>
<dbReference type="Pfam" id="PF17390">
    <property type="entry name" value="Bac_rhamnosid_C"/>
    <property type="match status" value="1"/>
</dbReference>